<feature type="compositionally biased region" description="Basic and acidic residues" evidence="1">
    <location>
        <begin position="333"/>
        <end position="355"/>
    </location>
</feature>
<evidence type="ECO:0000256" key="1">
    <source>
        <dbReference type="SAM" id="MobiDB-lite"/>
    </source>
</evidence>
<accession>A0A8H5HBM7</accession>
<dbReference type="GO" id="GO:0005829">
    <property type="term" value="C:cytosol"/>
    <property type="evidence" value="ECO:0007669"/>
    <property type="project" value="TreeGrafter"/>
</dbReference>
<protein>
    <recommendedName>
        <fullName evidence="2">Arrestin-like N-terminal domain-containing protein</fullName>
    </recommendedName>
</protein>
<feature type="compositionally biased region" description="Low complexity" evidence="1">
    <location>
        <begin position="264"/>
        <end position="283"/>
    </location>
</feature>
<dbReference type="PANTHER" id="PTHR11188:SF17">
    <property type="entry name" value="FI21816P1"/>
    <property type="match status" value="1"/>
</dbReference>
<evidence type="ECO:0000313" key="3">
    <source>
        <dbReference type="EMBL" id="KAF5380353.1"/>
    </source>
</evidence>
<gene>
    <name evidence="3" type="ORF">D9615_004690</name>
</gene>
<dbReference type="AlphaFoldDB" id="A0A8H5HBM7"/>
<dbReference type="Gene3D" id="2.60.40.640">
    <property type="match status" value="2"/>
</dbReference>
<dbReference type="InterPro" id="IPR014756">
    <property type="entry name" value="Ig_E-set"/>
</dbReference>
<dbReference type="GO" id="GO:0031625">
    <property type="term" value="F:ubiquitin protein ligase binding"/>
    <property type="evidence" value="ECO:0007669"/>
    <property type="project" value="TreeGrafter"/>
</dbReference>
<dbReference type="SUPFAM" id="SSF81296">
    <property type="entry name" value="E set domains"/>
    <property type="match status" value="1"/>
</dbReference>
<dbReference type="InterPro" id="IPR014752">
    <property type="entry name" value="Arrestin-like_C"/>
</dbReference>
<dbReference type="InterPro" id="IPR050357">
    <property type="entry name" value="Arrestin_domain-protein"/>
</dbReference>
<dbReference type="InterPro" id="IPR011021">
    <property type="entry name" value="Arrestin-like_N"/>
</dbReference>
<proteinExistence type="predicted"/>
<name>A0A8H5HBM7_9AGAR</name>
<evidence type="ECO:0000259" key="2">
    <source>
        <dbReference type="Pfam" id="PF00339"/>
    </source>
</evidence>
<feature type="compositionally biased region" description="Low complexity" evidence="1">
    <location>
        <begin position="214"/>
        <end position="224"/>
    </location>
</feature>
<evidence type="ECO:0000313" key="4">
    <source>
        <dbReference type="Proteomes" id="UP000565441"/>
    </source>
</evidence>
<dbReference type="EMBL" id="JAACJP010000013">
    <property type="protein sequence ID" value="KAF5380353.1"/>
    <property type="molecule type" value="Genomic_DNA"/>
</dbReference>
<organism evidence="3 4">
    <name type="scientific">Tricholomella constricta</name>
    <dbReference type="NCBI Taxonomy" id="117010"/>
    <lineage>
        <taxon>Eukaryota</taxon>
        <taxon>Fungi</taxon>
        <taxon>Dikarya</taxon>
        <taxon>Basidiomycota</taxon>
        <taxon>Agaricomycotina</taxon>
        <taxon>Agaricomycetes</taxon>
        <taxon>Agaricomycetidae</taxon>
        <taxon>Agaricales</taxon>
        <taxon>Tricholomatineae</taxon>
        <taxon>Lyophyllaceae</taxon>
        <taxon>Tricholomella</taxon>
    </lineage>
</organism>
<feature type="region of interest" description="Disordered" evidence="1">
    <location>
        <begin position="214"/>
        <end position="355"/>
    </location>
</feature>
<feature type="region of interest" description="Disordered" evidence="1">
    <location>
        <begin position="171"/>
        <end position="202"/>
    </location>
</feature>
<feature type="domain" description="Arrestin-like N-terminal" evidence="2">
    <location>
        <begin position="367"/>
        <end position="454"/>
    </location>
</feature>
<sequence>MSDKKNPLTIRLTESAVYLRSDGSGRRNRGQESRPSMLRGLLVMELSKNTRISSIELELLARSCTAWPEGIGARRTDITEEHTLFHAETVYFRARKVQTRRNSSIGPGAAYRYGETGYESDDQHTSSYTPRNYQEAGYGESHAPPESGIQGRSSRRLSADSSFFQRVPLSHEEFPVSPTPPYSPFSQSSSPVSERTPPSSAQTLEDFRNSLNAGLRSSRSRSAGITASTASVQSYRPDLSLSRRPSIEDVPENELGLSTPRNYSQTSSQPGSRPGSRPTSRPTSRPPSPLGSPIKNGSGERRGRTGSRSRFSLSSVSSVLMDAVRSSSPKHARFSESHERFGEVEKTRRGRTKEKCKSIQSPSTSVVRARSKERSTLSKIGDILKLEYDETPVESGWKEFKKGTYTYPISFSIPANSPPTLRCNYGTVNWRLRATVHRPGAFKGKFAAHREVIVITCPTEDDTEDTENIIVERHWDQQLQYLISISGRSFYIGGTIPITFTLMPLAKMKIHRISVFIEGTYSLAVFTAPNPQYDRNFFFRKG</sequence>
<reference evidence="3 4" key="1">
    <citation type="journal article" date="2020" name="ISME J.">
        <title>Uncovering the hidden diversity of litter-decomposition mechanisms in mushroom-forming fungi.</title>
        <authorList>
            <person name="Floudas D."/>
            <person name="Bentzer J."/>
            <person name="Ahren D."/>
            <person name="Johansson T."/>
            <person name="Persson P."/>
            <person name="Tunlid A."/>
        </authorList>
    </citation>
    <scope>NUCLEOTIDE SEQUENCE [LARGE SCALE GENOMIC DNA]</scope>
    <source>
        <strain evidence="3 4">CBS 661.87</strain>
    </source>
</reference>
<dbReference type="Proteomes" id="UP000565441">
    <property type="component" value="Unassembled WGS sequence"/>
</dbReference>
<dbReference type="PANTHER" id="PTHR11188">
    <property type="entry name" value="ARRESTIN DOMAIN CONTAINING PROTEIN"/>
    <property type="match status" value="1"/>
</dbReference>
<comment type="caution">
    <text evidence="3">The sequence shown here is derived from an EMBL/GenBank/DDBJ whole genome shotgun (WGS) entry which is preliminary data.</text>
</comment>
<dbReference type="GO" id="GO:0005886">
    <property type="term" value="C:plasma membrane"/>
    <property type="evidence" value="ECO:0007669"/>
    <property type="project" value="TreeGrafter"/>
</dbReference>
<keyword evidence="4" id="KW-1185">Reference proteome</keyword>
<dbReference type="GO" id="GO:0070086">
    <property type="term" value="P:ubiquitin-dependent endocytosis"/>
    <property type="evidence" value="ECO:0007669"/>
    <property type="project" value="TreeGrafter"/>
</dbReference>
<feature type="compositionally biased region" description="Low complexity" evidence="1">
    <location>
        <begin position="306"/>
        <end position="318"/>
    </location>
</feature>
<dbReference type="GO" id="GO:0030674">
    <property type="term" value="F:protein-macromolecule adaptor activity"/>
    <property type="evidence" value="ECO:0007669"/>
    <property type="project" value="TreeGrafter"/>
</dbReference>
<dbReference type="OrthoDB" id="2238745at2759"/>
<feature type="compositionally biased region" description="Polar residues" evidence="1">
    <location>
        <begin position="225"/>
        <end position="234"/>
    </location>
</feature>
<feature type="region of interest" description="Disordered" evidence="1">
    <location>
        <begin position="106"/>
        <end position="157"/>
    </location>
</feature>
<feature type="compositionally biased region" description="Low complexity" evidence="1">
    <location>
        <begin position="184"/>
        <end position="193"/>
    </location>
</feature>
<dbReference type="Pfam" id="PF00339">
    <property type="entry name" value="Arrestin_N"/>
    <property type="match status" value="1"/>
</dbReference>